<evidence type="ECO:0000313" key="2">
    <source>
        <dbReference type="EMBL" id="GHO50833.1"/>
    </source>
</evidence>
<keyword evidence="3" id="KW-1185">Reference proteome</keyword>
<reference evidence="2" key="1">
    <citation type="submission" date="2020-10" db="EMBL/GenBank/DDBJ databases">
        <title>Taxonomic study of unclassified bacteria belonging to the class Ktedonobacteria.</title>
        <authorList>
            <person name="Yabe S."/>
            <person name="Wang C.M."/>
            <person name="Zheng Y."/>
            <person name="Sakai Y."/>
            <person name="Cavaletti L."/>
            <person name="Monciardini P."/>
            <person name="Donadio S."/>
        </authorList>
    </citation>
    <scope>NUCLEOTIDE SEQUENCE</scope>
    <source>
        <strain evidence="2">SOSP1-1</strain>
    </source>
</reference>
<dbReference type="EMBL" id="BNJF01000009">
    <property type="protein sequence ID" value="GHO50833.1"/>
    <property type="molecule type" value="Genomic_DNA"/>
</dbReference>
<feature type="transmembrane region" description="Helical" evidence="1">
    <location>
        <begin position="39"/>
        <end position="61"/>
    </location>
</feature>
<organism evidence="2 3">
    <name type="scientific">Ktedonospora formicarum</name>
    <dbReference type="NCBI Taxonomy" id="2778364"/>
    <lineage>
        <taxon>Bacteria</taxon>
        <taxon>Bacillati</taxon>
        <taxon>Chloroflexota</taxon>
        <taxon>Ktedonobacteria</taxon>
        <taxon>Ktedonobacterales</taxon>
        <taxon>Ktedonobacteraceae</taxon>
        <taxon>Ktedonospora</taxon>
    </lineage>
</organism>
<keyword evidence="1" id="KW-0812">Transmembrane</keyword>
<name>A0A8J3MYH9_9CHLR</name>
<sequence length="106" mass="11766">MLITIVLAFLAGLNAGNGLPHFITGITGQEHPSPLGKSAVVNLLEGWSAFLIGGIFWYFTWLQHGDPILAYTFAALGVFTINLFHARVWRANPEFYKHILPRQKSS</sequence>
<proteinExistence type="predicted"/>
<evidence type="ECO:0000256" key="1">
    <source>
        <dbReference type="SAM" id="Phobius"/>
    </source>
</evidence>
<dbReference type="RefSeq" id="WP_220199790.1">
    <property type="nucleotide sequence ID" value="NZ_BNJF01000009.1"/>
</dbReference>
<keyword evidence="1" id="KW-0472">Membrane</keyword>
<comment type="caution">
    <text evidence="2">The sequence shown here is derived from an EMBL/GenBank/DDBJ whole genome shotgun (WGS) entry which is preliminary data.</text>
</comment>
<feature type="transmembrane region" description="Helical" evidence="1">
    <location>
        <begin position="68"/>
        <end position="86"/>
    </location>
</feature>
<keyword evidence="1" id="KW-1133">Transmembrane helix</keyword>
<dbReference type="Proteomes" id="UP000612362">
    <property type="component" value="Unassembled WGS sequence"/>
</dbReference>
<gene>
    <name evidence="2" type="ORF">KSX_89960</name>
</gene>
<accession>A0A8J3MYH9</accession>
<protein>
    <submittedName>
        <fullName evidence="2">Uncharacterized protein</fullName>
    </submittedName>
</protein>
<dbReference type="AlphaFoldDB" id="A0A8J3MYH9"/>
<evidence type="ECO:0000313" key="3">
    <source>
        <dbReference type="Proteomes" id="UP000612362"/>
    </source>
</evidence>